<organism evidence="2 3">
    <name type="scientific">Apiospora arundinis</name>
    <dbReference type="NCBI Taxonomy" id="335852"/>
    <lineage>
        <taxon>Eukaryota</taxon>
        <taxon>Fungi</taxon>
        <taxon>Dikarya</taxon>
        <taxon>Ascomycota</taxon>
        <taxon>Pezizomycotina</taxon>
        <taxon>Sordariomycetes</taxon>
        <taxon>Xylariomycetidae</taxon>
        <taxon>Amphisphaeriales</taxon>
        <taxon>Apiosporaceae</taxon>
        <taxon>Apiospora</taxon>
    </lineage>
</organism>
<keyword evidence="3" id="KW-1185">Reference proteome</keyword>
<proteinExistence type="predicted"/>
<evidence type="ECO:0000313" key="3">
    <source>
        <dbReference type="Proteomes" id="UP001390339"/>
    </source>
</evidence>
<comment type="caution">
    <text evidence="2">The sequence shown here is derived from an EMBL/GenBank/DDBJ whole genome shotgun (WGS) entry which is preliminary data.</text>
</comment>
<protein>
    <submittedName>
        <fullName evidence="2">Uncharacterized protein</fullName>
    </submittedName>
</protein>
<dbReference type="Proteomes" id="UP001390339">
    <property type="component" value="Unassembled WGS sequence"/>
</dbReference>
<feature type="compositionally biased region" description="Pro residues" evidence="1">
    <location>
        <begin position="108"/>
        <end position="118"/>
    </location>
</feature>
<evidence type="ECO:0000256" key="1">
    <source>
        <dbReference type="SAM" id="MobiDB-lite"/>
    </source>
</evidence>
<evidence type="ECO:0000313" key="2">
    <source>
        <dbReference type="EMBL" id="KAK8880222.1"/>
    </source>
</evidence>
<reference evidence="2 3" key="1">
    <citation type="journal article" date="2024" name="IMA Fungus">
        <title>Apiospora arundinis, a panoply of carbohydrate-active enzymes and secondary metabolites.</title>
        <authorList>
            <person name="Sorensen T."/>
            <person name="Petersen C."/>
            <person name="Muurmann A.T."/>
            <person name="Christiansen J.V."/>
            <person name="Brundto M.L."/>
            <person name="Overgaard C.K."/>
            <person name="Boysen A.T."/>
            <person name="Wollenberg R.D."/>
            <person name="Larsen T.O."/>
            <person name="Sorensen J.L."/>
            <person name="Nielsen K.L."/>
            <person name="Sondergaard T.E."/>
        </authorList>
    </citation>
    <scope>NUCLEOTIDE SEQUENCE [LARGE SCALE GENOMIC DNA]</scope>
    <source>
        <strain evidence="2 3">AAU 773</strain>
    </source>
</reference>
<accession>A0ABR2JN41</accession>
<gene>
    <name evidence="2" type="ORF">PGQ11_001516</name>
</gene>
<name>A0ABR2JN41_9PEZI</name>
<dbReference type="EMBL" id="JAPCWZ010000001">
    <property type="protein sequence ID" value="KAK8880222.1"/>
    <property type="molecule type" value="Genomic_DNA"/>
</dbReference>
<feature type="region of interest" description="Disordered" evidence="1">
    <location>
        <begin position="82"/>
        <end position="118"/>
    </location>
</feature>
<sequence>MPSRLSLASSSTPIAAVRVHGQSNSDFLRLFHVDGSVFPVLQPNQPPEECNVYMLYYLPVPAFNIRASEDRKEEEVLSIAAMDLAAGDAESGEDDPSVPHSQQQQQSEPPPTPEGTSG</sequence>